<evidence type="ECO:0000313" key="1">
    <source>
        <dbReference type="EMBL" id="MFC3764267.1"/>
    </source>
</evidence>
<sequence length="355" mass="38199">MKREQVLAYRWQAHGLGRDGDLGVLDLGIPDTPYGSARAALAARMDDTPAEDADGYTLAWTFRGAPHLHRTADIPQLAKALWPVSDADATSRLVAERKPLKEAGIGGLEAFVTAAKAMRTVVKKAMPKGEVSAAVTKELPAAYSYECRGCEATHIYGGLFQQVGLPGGVRLVPGGKTTLTKAFDTYPLPKKAEGLENVIRAYLRLHGPATLAEAAGYVGTSQAGAKHAWSQDGLADFELNGKQVWLPEEQLDALSKAKPGKQLRLIPPGDPYLQLRDRDLLVPDRQRQKELWRPLGNPGAVLVGPEVAGTWRTRMSGKKLTLTVQAFDGKFPVKALQAEAERLAAVRGAATVDLA</sequence>
<dbReference type="InterPro" id="IPR009351">
    <property type="entry name" value="AlkZ-like"/>
</dbReference>
<accession>A0ABV7YGW5</accession>
<evidence type="ECO:0000313" key="2">
    <source>
        <dbReference type="Proteomes" id="UP001595699"/>
    </source>
</evidence>
<reference evidence="2" key="1">
    <citation type="journal article" date="2019" name="Int. J. Syst. Evol. Microbiol.">
        <title>The Global Catalogue of Microorganisms (GCM) 10K type strain sequencing project: providing services to taxonomists for standard genome sequencing and annotation.</title>
        <authorList>
            <consortium name="The Broad Institute Genomics Platform"/>
            <consortium name="The Broad Institute Genome Sequencing Center for Infectious Disease"/>
            <person name="Wu L."/>
            <person name="Ma J."/>
        </authorList>
    </citation>
    <scope>NUCLEOTIDE SEQUENCE [LARGE SCALE GENOMIC DNA]</scope>
    <source>
        <strain evidence="2">CGMCC 4.7241</strain>
    </source>
</reference>
<dbReference type="PANTHER" id="PTHR38479">
    <property type="entry name" value="LMO0824 PROTEIN"/>
    <property type="match status" value="1"/>
</dbReference>
<dbReference type="PANTHER" id="PTHR38479:SF2">
    <property type="entry name" value="WINGED HELIX DNA-BINDING DOMAIN-CONTAINING PROTEIN"/>
    <property type="match status" value="1"/>
</dbReference>
<proteinExistence type="predicted"/>
<protein>
    <submittedName>
        <fullName evidence="1">Winged helix DNA-binding domain-containing protein</fullName>
    </submittedName>
</protein>
<name>A0ABV7YGW5_9ACTN</name>
<dbReference type="RefSeq" id="WP_205115106.1">
    <property type="nucleotide sequence ID" value="NZ_JAFBCM010000001.1"/>
</dbReference>
<keyword evidence="2" id="KW-1185">Reference proteome</keyword>
<keyword evidence="1" id="KW-0238">DNA-binding</keyword>
<dbReference type="GO" id="GO:0003677">
    <property type="term" value="F:DNA binding"/>
    <property type="evidence" value="ECO:0007669"/>
    <property type="project" value="UniProtKB-KW"/>
</dbReference>
<dbReference type="Pfam" id="PF06224">
    <property type="entry name" value="AlkZ-like"/>
    <property type="match status" value="1"/>
</dbReference>
<comment type="caution">
    <text evidence="1">The sequence shown here is derived from an EMBL/GenBank/DDBJ whole genome shotgun (WGS) entry which is preliminary data.</text>
</comment>
<dbReference type="Proteomes" id="UP001595699">
    <property type="component" value="Unassembled WGS sequence"/>
</dbReference>
<organism evidence="1 2">
    <name type="scientific">Tenggerimyces flavus</name>
    <dbReference type="NCBI Taxonomy" id="1708749"/>
    <lineage>
        <taxon>Bacteria</taxon>
        <taxon>Bacillati</taxon>
        <taxon>Actinomycetota</taxon>
        <taxon>Actinomycetes</taxon>
        <taxon>Propionibacteriales</taxon>
        <taxon>Nocardioidaceae</taxon>
        <taxon>Tenggerimyces</taxon>
    </lineage>
</organism>
<dbReference type="EMBL" id="JBHRZH010000023">
    <property type="protein sequence ID" value="MFC3764267.1"/>
    <property type="molecule type" value="Genomic_DNA"/>
</dbReference>
<gene>
    <name evidence="1" type="ORF">ACFOUW_25755</name>
</gene>